<keyword evidence="2" id="KW-0418">Kinase</keyword>
<feature type="domain" description="Aminoglycoside phosphotransferase" evidence="1">
    <location>
        <begin position="50"/>
        <end position="284"/>
    </location>
</feature>
<dbReference type="InterPro" id="IPR002575">
    <property type="entry name" value="Aminoglycoside_PTrfase"/>
</dbReference>
<keyword evidence="2" id="KW-0808">Transferase</keyword>
<dbReference type="InterPro" id="IPR011009">
    <property type="entry name" value="Kinase-like_dom_sf"/>
</dbReference>
<evidence type="ECO:0000313" key="2">
    <source>
        <dbReference type="EMBL" id="REF31187.1"/>
    </source>
</evidence>
<dbReference type="SUPFAM" id="SSF56112">
    <property type="entry name" value="Protein kinase-like (PK-like)"/>
    <property type="match status" value="1"/>
</dbReference>
<dbReference type="EMBL" id="QTUA01000001">
    <property type="protein sequence ID" value="REF31187.1"/>
    <property type="molecule type" value="Genomic_DNA"/>
</dbReference>
<dbReference type="CDD" id="cd05155">
    <property type="entry name" value="APH_ChoK_like_1"/>
    <property type="match status" value="1"/>
</dbReference>
<dbReference type="Gene3D" id="3.30.200.20">
    <property type="entry name" value="Phosphorylase Kinase, domain 1"/>
    <property type="match status" value="1"/>
</dbReference>
<protein>
    <submittedName>
        <fullName evidence="2">Aminoglycoside phosphotransferase (APT) family kinase protein</fullName>
    </submittedName>
</protein>
<evidence type="ECO:0000313" key="3">
    <source>
        <dbReference type="Proteomes" id="UP000256253"/>
    </source>
</evidence>
<dbReference type="PANTHER" id="PTHR21310">
    <property type="entry name" value="AMINOGLYCOSIDE PHOSPHOTRANSFERASE-RELATED-RELATED"/>
    <property type="match status" value="1"/>
</dbReference>
<dbReference type="Gene3D" id="3.90.1200.10">
    <property type="match status" value="1"/>
</dbReference>
<keyword evidence="3" id="KW-1185">Reference proteome</keyword>
<dbReference type="OrthoDB" id="9797603at2"/>
<dbReference type="PANTHER" id="PTHR21310:SF42">
    <property type="entry name" value="BIFUNCTIONAL AAC_APH"/>
    <property type="match status" value="1"/>
</dbReference>
<dbReference type="InterPro" id="IPR051678">
    <property type="entry name" value="AGP_Transferase"/>
</dbReference>
<dbReference type="GO" id="GO:0016301">
    <property type="term" value="F:kinase activity"/>
    <property type="evidence" value="ECO:0007669"/>
    <property type="project" value="UniProtKB-KW"/>
</dbReference>
<organism evidence="2 3">
    <name type="scientific">Calidifontibacter indicus</name>
    <dbReference type="NCBI Taxonomy" id="419650"/>
    <lineage>
        <taxon>Bacteria</taxon>
        <taxon>Bacillati</taxon>
        <taxon>Actinomycetota</taxon>
        <taxon>Actinomycetes</taxon>
        <taxon>Micrococcales</taxon>
        <taxon>Dermacoccaceae</taxon>
        <taxon>Calidifontibacter</taxon>
    </lineage>
</organism>
<dbReference type="Pfam" id="PF01636">
    <property type="entry name" value="APH"/>
    <property type="match status" value="1"/>
</dbReference>
<comment type="caution">
    <text evidence="2">The sequence shown here is derived from an EMBL/GenBank/DDBJ whole genome shotgun (WGS) entry which is preliminary data.</text>
</comment>
<dbReference type="Proteomes" id="UP000256253">
    <property type="component" value="Unassembled WGS sequence"/>
</dbReference>
<gene>
    <name evidence="2" type="ORF">DFJ65_2233</name>
</gene>
<name>A0A3D9UPD0_9MICO</name>
<evidence type="ECO:0000259" key="1">
    <source>
        <dbReference type="Pfam" id="PF01636"/>
    </source>
</evidence>
<reference evidence="2 3" key="1">
    <citation type="submission" date="2018-08" db="EMBL/GenBank/DDBJ databases">
        <title>Sequencing the genomes of 1000 actinobacteria strains.</title>
        <authorList>
            <person name="Klenk H.-P."/>
        </authorList>
    </citation>
    <scope>NUCLEOTIDE SEQUENCE [LARGE SCALE GENOMIC DNA]</scope>
    <source>
        <strain evidence="2 3">DSM 22967</strain>
    </source>
</reference>
<accession>A0A3D9UPD0</accession>
<dbReference type="AlphaFoldDB" id="A0A3D9UPD0"/>
<sequence>MAEPDLLAAQPCSRFAGFVSLHADEVSITIDDARRLVDGQCPQWRSMPLSPAGHGTDNQMFRLGNEFLVRLPRRPGTAKDVAKEQDWLPRLAPRLPQQIPEPVFRGAADDEYPFAWSVLRWIDGAEPDESTVDDWAQFGRDLAEFVEALHGIDPGDARAEGALEWYRGRRLAEFVADGHDVIEQVRGLDGLVDLDVHAVADEWHRIASVPDPVVPDVLLHGDLRSANLLARDGKLAAVIDFGALNIGNPTAEHAAVWQLPRDARVAYRERLGVDDDSWQRARAWAIFVSLLAMPYYWTSWPEFARSGIDTINTVLGEPR</sequence>
<proteinExistence type="predicted"/>